<proteinExistence type="predicted"/>
<dbReference type="AlphaFoldDB" id="A0A1F5BVH8"/>
<gene>
    <name evidence="2" type="ORF">A2988_03840</name>
</gene>
<reference evidence="2 3" key="1">
    <citation type="journal article" date="2016" name="Nat. Commun.">
        <title>Thousands of microbial genomes shed light on interconnected biogeochemical processes in an aquifer system.</title>
        <authorList>
            <person name="Anantharaman K."/>
            <person name="Brown C.T."/>
            <person name="Hug L.A."/>
            <person name="Sharon I."/>
            <person name="Castelle C.J."/>
            <person name="Probst A.J."/>
            <person name="Thomas B.C."/>
            <person name="Singh A."/>
            <person name="Wilkins M.J."/>
            <person name="Karaoz U."/>
            <person name="Brodie E.L."/>
            <person name="Williams K.H."/>
            <person name="Hubbard S.S."/>
            <person name="Banfield J.F."/>
        </authorList>
    </citation>
    <scope>NUCLEOTIDE SEQUENCE [LARGE SCALE GENOMIC DNA]</scope>
</reference>
<name>A0A1F5BVH8_9BACT</name>
<feature type="chain" id="PRO_5009517996" evidence="1">
    <location>
        <begin position="21"/>
        <end position="479"/>
    </location>
</feature>
<dbReference type="Proteomes" id="UP000176650">
    <property type="component" value="Unassembled WGS sequence"/>
</dbReference>
<keyword evidence="1" id="KW-0732">Signal</keyword>
<evidence type="ECO:0000256" key="1">
    <source>
        <dbReference type="SAM" id="SignalP"/>
    </source>
</evidence>
<feature type="signal peptide" evidence="1">
    <location>
        <begin position="1"/>
        <end position="20"/>
    </location>
</feature>
<evidence type="ECO:0000313" key="3">
    <source>
        <dbReference type="Proteomes" id="UP000176650"/>
    </source>
</evidence>
<dbReference type="Gene3D" id="2.60.40.10">
    <property type="entry name" value="Immunoglobulins"/>
    <property type="match status" value="1"/>
</dbReference>
<sequence>MTQKSLYFSFILLTAAGLFASPYSAWAFSAFSDGTLIKGSGPEVYALENGLKRHITTEAVFDGFEYNWDKIQYIADEDLARYPTGKKIDNARSYPEGALVRGDRNREGDGVRVYLVKSGSRRWIETEQDFQNLGLFWGAVMDISAKKLKTIGAGQSLKRETPLARPLAMLTKTPDAIVEGATVKFEFTGIAARTDKKDLTFETFIEARLNDVVGQGIDTGWVSSRGKERILKVPAKAGRYVFFVRAKDPDGVVQREPASYAFDVKLSPYFNKVSVSASVRASTVNAQKVTLTSKTTDAVSIAGWTIGSKKYNTQYIIPSVAKDIPNHPYFSSLESTIVLNAKNKIIVHIGKGPLGVNFRLNRCIGYLNTYYPLAVPSYCPNPNQDEIKNLSAVCQKVISQTPQCREVNAGKTLLDAECIDYARMHLTYSQCVVTNNAYYDFYLDEWWTYLNLTSNVWAPGADSLLVRDQNDLLVAEVSY</sequence>
<accession>A0A1F5BVH8</accession>
<evidence type="ECO:0000313" key="2">
    <source>
        <dbReference type="EMBL" id="OGD34607.1"/>
    </source>
</evidence>
<protein>
    <submittedName>
        <fullName evidence="2">Uncharacterized protein</fullName>
    </submittedName>
</protein>
<dbReference type="InterPro" id="IPR013783">
    <property type="entry name" value="Ig-like_fold"/>
</dbReference>
<dbReference type="EMBL" id="MEYS01000001">
    <property type="protein sequence ID" value="OGD34607.1"/>
    <property type="molecule type" value="Genomic_DNA"/>
</dbReference>
<organism evidence="2 3">
    <name type="scientific">Candidatus Azambacteria bacterium RIFCSPLOWO2_01_FULL_46_25</name>
    <dbReference type="NCBI Taxonomy" id="1797298"/>
    <lineage>
        <taxon>Bacteria</taxon>
        <taxon>Candidatus Azamiibacteriota</taxon>
    </lineage>
</organism>
<comment type="caution">
    <text evidence="2">The sequence shown here is derived from an EMBL/GenBank/DDBJ whole genome shotgun (WGS) entry which is preliminary data.</text>
</comment>